<dbReference type="InterPro" id="IPR035372">
    <property type="entry name" value="MCD_N"/>
</dbReference>
<dbReference type="InterPro" id="IPR038917">
    <property type="entry name" value="Malonyl_CoA_deC"/>
</dbReference>
<feature type="domain" description="Malonyl-CoA decarboxylase C-terminal" evidence="2">
    <location>
        <begin position="391"/>
        <end position="439"/>
    </location>
</feature>
<feature type="region of interest" description="Disordered" evidence="1">
    <location>
        <begin position="339"/>
        <end position="378"/>
    </location>
</feature>
<accession>A0A150FYK4</accession>
<dbReference type="AlphaFoldDB" id="A0A150FYK4"/>
<dbReference type="GO" id="GO:0006633">
    <property type="term" value="P:fatty acid biosynthetic process"/>
    <property type="evidence" value="ECO:0007669"/>
    <property type="project" value="InterPro"/>
</dbReference>
<dbReference type="Gene3D" id="3.40.630.150">
    <property type="entry name" value="Malonyl-CoA decarboxylase, catalytic domain"/>
    <property type="match status" value="2"/>
</dbReference>
<feature type="compositionally biased region" description="Basic and acidic residues" evidence="1">
    <location>
        <begin position="349"/>
        <end position="364"/>
    </location>
</feature>
<dbReference type="GO" id="GO:0050080">
    <property type="term" value="F:malonyl-CoA decarboxylase activity"/>
    <property type="evidence" value="ECO:0007669"/>
    <property type="project" value="InterPro"/>
</dbReference>
<feature type="domain" description="Malonyl-CoA decarboxylase N-terminal" evidence="3">
    <location>
        <begin position="28"/>
        <end position="96"/>
    </location>
</feature>
<evidence type="ECO:0000256" key="1">
    <source>
        <dbReference type="SAM" id="MobiDB-lite"/>
    </source>
</evidence>
<dbReference type="OrthoDB" id="426718at2759"/>
<sequence>MGLSVAAAGAAAGDVPPAEAGFHDALYRAADRLSSSCQPLYTQLFLPISQAPEGMKFLVDMRSDLLTLAAQQAAPAESAPLRAMADHLRQALAEWFSVGLLQLQPISWQESPAALLERVMRAEAVHPLTGWEELRQRLGPRRRVFAFTHPSMPGEPLVVLHTALMDGPASSMEEILDRGRGGASASGPPHLPPSRAPGLTPHPPPPPPVLPPSTAVFYSISSSQPGLRGIELGHFLIKRVADLLLELQRQQQQQPPQPQFDPEQAAQSGARTAETGQGRDAGAEGPLLLPNEAKEVLRLATELGWRAVCEHSSASAGAAAALSWLLEGDRWLAAARASAALPSWPPHDTPSKREHNRDDDRVEGSDPGGSVSGWRQEPPLAAAPAGARAAAGVEEVLRPLLLRLAARYLAVEKRRRFALCPVAHFHLRNGASLWRLNWRYAGARVTAKGLRGVGPA</sequence>
<dbReference type="GO" id="GO:0005782">
    <property type="term" value="C:peroxisomal matrix"/>
    <property type="evidence" value="ECO:0007669"/>
    <property type="project" value="TreeGrafter"/>
</dbReference>
<dbReference type="EMBL" id="LSYV01000197">
    <property type="protein sequence ID" value="KXZ42130.1"/>
    <property type="molecule type" value="Genomic_DNA"/>
</dbReference>
<feature type="region of interest" description="Disordered" evidence="1">
    <location>
        <begin position="175"/>
        <end position="210"/>
    </location>
</feature>
<comment type="caution">
    <text evidence="4">The sequence shown here is derived from an EMBL/GenBank/DDBJ whole genome shotgun (WGS) entry which is preliminary data.</text>
</comment>
<reference evidence="5" key="1">
    <citation type="journal article" date="2016" name="Nat. Commun.">
        <title>The Gonium pectorale genome demonstrates co-option of cell cycle regulation during the evolution of multicellularity.</title>
        <authorList>
            <person name="Hanschen E.R."/>
            <person name="Marriage T.N."/>
            <person name="Ferris P.J."/>
            <person name="Hamaji T."/>
            <person name="Toyoda A."/>
            <person name="Fujiyama A."/>
            <person name="Neme R."/>
            <person name="Noguchi H."/>
            <person name="Minakuchi Y."/>
            <person name="Suzuki M."/>
            <person name="Kawai-Toyooka H."/>
            <person name="Smith D.R."/>
            <person name="Sparks H."/>
            <person name="Anderson J."/>
            <person name="Bakaric R."/>
            <person name="Luria V."/>
            <person name="Karger A."/>
            <person name="Kirschner M.W."/>
            <person name="Durand P.M."/>
            <person name="Michod R.E."/>
            <person name="Nozaki H."/>
            <person name="Olson B.J."/>
        </authorList>
    </citation>
    <scope>NUCLEOTIDE SEQUENCE [LARGE SCALE GENOMIC DNA]</scope>
    <source>
        <strain evidence="5">NIES-2863</strain>
    </source>
</reference>
<dbReference type="GO" id="GO:0005759">
    <property type="term" value="C:mitochondrial matrix"/>
    <property type="evidence" value="ECO:0007669"/>
    <property type="project" value="TreeGrafter"/>
</dbReference>
<dbReference type="GO" id="GO:0006085">
    <property type="term" value="P:acetyl-CoA biosynthetic process"/>
    <property type="evidence" value="ECO:0007669"/>
    <property type="project" value="TreeGrafter"/>
</dbReference>
<dbReference type="Pfam" id="PF17408">
    <property type="entry name" value="MCD_N"/>
    <property type="match status" value="1"/>
</dbReference>
<gene>
    <name evidence="4" type="ORF">GPECTOR_198g346</name>
</gene>
<dbReference type="PANTHER" id="PTHR28641">
    <property type="match status" value="1"/>
</dbReference>
<feature type="region of interest" description="Disordered" evidence="1">
    <location>
        <begin position="249"/>
        <end position="287"/>
    </location>
</feature>
<dbReference type="STRING" id="33097.A0A150FYK4"/>
<dbReference type="InterPro" id="IPR042303">
    <property type="entry name" value="Malonyl_CoA_deC_C_sf"/>
</dbReference>
<evidence type="ECO:0000313" key="5">
    <source>
        <dbReference type="Proteomes" id="UP000075714"/>
    </source>
</evidence>
<evidence type="ECO:0000259" key="3">
    <source>
        <dbReference type="Pfam" id="PF17408"/>
    </source>
</evidence>
<evidence type="ECO:0008006" key="6">
    <source>
        <dbReference type="Google" id="ProtNLM"/>
    </source>
</evidence>
<feature type="domain" description="Malonyl-CoA decarboxylase C-terminal" evidence="2">
    <location>
        <begin position="99"/>
        <end position="244"/>
    </location>
</feature>
<name>A0A150FYK4_GONPE</name>
<evidence type="ECO:0000313" key="4">
    <source>
        <dbReference type="EMBL" id="KXZ42130.1"/>
    </source>
</evidence>
<evidence type="ECO:0000259" key="2">
    <source>
        <dbReference type="Pfam" id="PF05292"/>
    </source>
</evidence>
<feature type="compositionally biased region" description="Pro residues" evidence="1">
    <location>
        <begin position="189"/>
        <end position="210"/>
    </location>
</feature>
<feature type="compositionally biased region" description="Low complexity" evidence="1">
    <location>
        <begin position="249"/>
        <end position="267"/>
    </location>
</feature>
<dbReference type="GO" id="GO:2001294">
    <property type="term" value="P:malonyl-CoA catabolic process"/>
    <property type="evidence" value="ECO:0007669"/>
    <property type="project" value="TreeGrafter"/>
</dbReference>
<dbReference type="Pfam" id="PF05292">
    <property type="entry name" value="MCD"/>
    <property type="match status" value="2"/>
</dbReference>
<protein>
    <recommendedName>
        <fullName evidence="6">Malonyl-CoA decarboxylase C-terminal domain-containing protein</fullName>
    </recommendedName>
</protein>
<dbReference type="InterPro" id="IPR038351">
    <property type="entry name" value="MCD_N_sf"/>
</dbReference>
<keyword evidence="5" id="KW-1185">Reference proteome</keyword>
<dbReference type="Proteomes" id="UP000075714">
    <property type="component" value="Unassembled WGS sequence"/>
</dbReference>
<dbReference type="InterPro" id="IPR007956">
    <property type="entry name" value="Malonyl_CoA_deC_C"/>
</dbReference>
<dbReference type="PANTHER" id="PTHR28641:SF1">
    <property type="entry name" value="MALONYL-COA DECARBOXYLASE, MITOCHONDRIAL"/>
    <property type="match status" value="1"/>
</dbReference>
<organism evidence="4 5">
    <name type="scientific">Gonium pectorale</name>
    <name type="common">Green alga</name>
    <dbReference type="NCBI Taxonomy" id="33097"/>
    <lineage>
        <taxon>Eukaryota</taxon>
        <taxon>Viridiplantae</taxon>
        <taxon>Chlorophyta</taxon>
        <taxon>core chlorophytes</taxon>
        <taxon>Chlorophyceae</taxon>
        <taxon>CS clade</taxon>
        <taxon>Chlamydomonadales</taxon>
        <taxon>Volvocaceae</taxon>
        <taxon>Gonium</taxon>
    </lineage>
</organism>
<dbReference type="Gene3D" id="1.20.140.90">
    <property type="entry name" value="Malonyl-CoA decarboxylase, oligemerization domain"/>
    <property type="match status" value="1"/>
</dbReference>
<proteinExistence type="predicted"/>